<dbReference type="Proteomes" id="UP000324222">
    <property type="component" value="Unassembled WGS sequence"/>
</dbReference>
<dbReference type="AlphaFoldDB" id="A0A5B7GGP5"/>
<feature type="signal peptide" evidence="1">
    <location>
        <begin position="1"/>
        <end position="18"/>
    </location>
</feature>
<proteinExistence type="predicted"/>
<name>A0A5B7GGP5_PORTR</name>
<evidence type="ECO:0008006" key="4">
    <source>
        <dbReference type="Google" id="ProtNLM"/>
    </source>
</evidence>
<sequence length="64" mass="7182">MSPVFVAIIKLNVIFLLCRHRCMLPTLSIALVGRSALKLEVLTSHCLWRGKVSCTFLVSHRSTN</sequence>
<feature type="chain" id="PRO_5022800617" description="Secreted protein" evidence="1">
    <location>
        <begin position="19"/>
        <end position="64"/>
    </location>
</feature>
<comment type="caution">
    <text evidence="2">The sequence shown here is derived from an EMBL/GenBank/DDBJ whole genome shotgun (WGS) entry which is preliminary data.</text>
</comment>
<keyword evidence="1" id="KW-0732">Signal</keyword>
<keyword evidence="3" id="KW-1185">Reference proteome</keyword>
<dbReference type="EMBL" id="VSRR010014023">
    <property type="protein sequence ID" value="MPC56543.1"/>
    <property type="molecule type" value="Genomic_DNA"/>
</dbReference>
<evidence type="ECO:0000256" key="1">
    <source>
        <dbReference type="SAM" id="SignalP"/>
    </source>
</evidence>
<protein>
    <recommendedName>
        <fullName evidence="4">Secreted protein</fullName>
    </recommendedName>
</protein>
<organism evidence="2 3">
    <name type="scientific">Portunus trituberculatus</name>
    <name type="common">Swimming crab</name>
    <name type="synonym">Neptunus trituberculatus</name>
    <dbReference type="NCBI Taxonomy" id="210409"/>
    <lineage>
        <taxon>Eukaryota</taxon>
        <taxon>Metazoa</taxon>
        <taxon>Ecdysozoa</taxon>
        <taxon>Arthropoda</taxon>
        <taxon>Crustacea</taxon>
        <taxon>Multicrustacea</taxon>
        <taxon>Malacostraca</taxon>
        <taxon>Eumalacostraca</taxon>
        <taxon>Eucarida</taxon>
        <taxon>Decapoda</taxon>
        <taxon>Pleocyemata</taxon>
        <taxon>Brachyura</taxon>
        <taxon>Eubrachyura</taxon>
        <taxon>Portunoidea</taxon>
        <taxon>Portunidae</taxon>
        <taxon>Portuninae</taxon>
        <taxon>Portunus</taxon>
    </lineage>
</organism>
<evidence type="ECO:0000313" key="3">
    <source>
        <dbReference type="Proteomes" id="UP000324222"/>
    </source>
</evidence>
<evidence type="ECO:0000313" key="2">
    <source>
        <dbReference type="EMBL" id="MPC56543.1"/>
    </source>
</evidence>
<gene>
    <name evidence="2" type="ORF">E2C01_050505</name>
</gene>
<accession>A0A5B7GGP5</accession>
<reference evidence="2 3" key="1">
    <citation type="submission" date="2019-05" db="EMBL/GenBank/DDBJ databases">
        <title>Another draft genome of Portunus trituberculatus and its Hox gene families provides insights of decapod evolution.</title>
        <authorList>
            <person name="Jeong J.-H."/>
            <person name="Song I."/>
            <person name="Kim S."/>
            <person name="Choi T."/>
            <person name="Kim D."/>
            <person name="Ryu S."/>
            <person name="Kim W."/>
        </authorList>
    </citation>
    <scope>NUCLEOTIDE SEQUENCE [LARGE SCALE GENOMIC DNA]</scope>
    <source>
        <tissue evidence="2">Muscle</tissue>
    </source>
</reference>